<accession>A0A1F5JIM3</accession>
<comment type="similarity">
    <text evidence="2 9">Belongs to the beta sliding clamp family.</text>
</comment>
<evidence type="ECO:0000256" key="5">
    <source>
        <dbReference type="ARBA" id="ARBA00022695"/>
    </source>
</evidence>
<reference evidence="13 14" key="1">
    <citation type="journal article" date="2016" name="Nat. Commun.">
        <title>Thousands of microbial genomes shed light on interconnected biogeochemical processes in an aquifer system.</title>
        <authorList>
            <person name="Anantharaman K."/>
            <person name="Brown C.T."/>
            <person name="Hug L.A."/>
            <person name="Sharon I."/>
            <person name="Castelle C.J."/>
            <person name="Probst A.J."/>
            <person name="Thomas B.C."/>
            <person name="Singh A."/>
            <person name="Wilkins M.J."/>
            <person name="Karaoz U."/>
            <person name="Brodie E.L."/>
            <person name="Williams K.H."/>
            <person name="Hubbard S.S."/>
            <person name="Banfield J.F."/>
        </authorList>
    </citation>
    <scope>NUCLEOTIDE SEQUENCE [LARGE SCALE GENOMIC DNA]</scope>
</reference>
<comment type="caution">
    <text evidence="13">The sequence shown here is derived from an EMBL/GenBank/DDBJ whole genome shotgun (WGS) entry which is preliminary data.</text>
</comment>
<dbReference type="GO" id="GO:0003677">
    <property type="term" value="F:DNA binding"/>
    <property type="evidence" value="ECO:0007669"/>
    <property type="project" value="UniProtKB-UniRule"/>
</dbReference>
<dbReference type="GO" id="GO:0009360">
    <property type="term" value="C:DNA polymerase III complex"/>
    <property type="evidence" value="ECO:0007669"/>
    <property type="project" value="InterPro"/>
</dbReference>
<dbReference type="Pfam" id="PF02767">
    <property type="entry name" value="DNA_pol3_beta_2"/>
    <property type="match status" value="1"/>
</dbReference>
<dbReference type="GO" id="GO:0003887">
    <property type="term" value="F:DNA-directed DNA polymerase activity"/>
    <property type="evidence" value="ECO:0007669"/>
    <property type="project" value="UniProtKB-UniRule"/>
</dbReference>
<dbReference type="AlphaFoldDB" id="A0A1F5JIM3"/>
<comment type="subcellular location">
    <subcellularLocation>
        <location evidence="1 9">Cytoplasm</location>
    </subcellularLocation>
</comment>
<dbReference type="PANTHER" id="PTHR30478">
    <property type="entry name" value="DNA POLYMERASE III SUBUNIT BETA"/>
    <property type="match status" value="1"/>
</dbReference>
<keyword evidence="8" id="KW-0238">DNA-binding</keyword>
<dbReference type="NCBIfam" id="TIGR00663">
    <property type="entry name" value="dnan"/>
    <property type="match status" value="1"/>
</dbReference>
<evidence type="ECO:0000313" key="14">
    <source>
        <dbReference type="Proteomes" id="UP000177555"/>
    </source>
</evidence>
<feature type="domain" description="DNA polymerase III beta sliding clamp N-terminal" evidence="10">
    <location>
        <begin position="1"/>
        <end position="125"/>
    </location>
</feature>
<dbReference type="GO" id="GO:0005737">
    <property type="term" value="C:cytoplasm"/>
    <property type="evidence" value="ECO:0007669"/>
    <property type="project" value="UniProtKB-SubCell"/>
</dbReference>
<evidence type="ECO:0000256" key="3">
    <source>
        <dbReference type="ARBA" id="ARBA00022490"/>
    </source>
</evidence>
<feature type="domain" description="DNA polymerase III beta sliding clamp central" evidence="11">
    <location>
        <begin position="143"/>
        <end position="248"/>
    </location>
</feature>
<evidence type="ECO:0000256" key="7">
    <source>
        <dbReference type="ARBA" id="ARBA00022932"/>
    </source>
</evidence>
<evidence type="ECO:0000256" key="6">
    <source>
        <dbReference type="ARBA" id="ARBA00022705"/>
    </source>
</evidence>
<dbReference type="InterPro" id="IPR022634">
    <property type="entry name" value="DNA_polIII_beta_N"/>
</dbReference>
<dbReference type="Pfam" id="PF00712">
    <property type="entry name" value="DNA_pol3_beta"/>
    <property type="match status" value="1"/>
</dbReference>
<dbReference type="Gene3D" id="3.70.10.10">
    <property type="match status" value="1"/>
</dbReference>
<dbReference type="InterPro" id="IPR022637">
    <property type="entry name" value="DNA_polIII_beta_cen"/>
</dbReference>
<proteinExistence type="inferred from homology"/>
<dbReference type="EMBL" id="MFCP01000020">
    <property type="protein sequence ID" value="OGE28340.1"/>
    <property type="molecule type" value="Genomic_DNA"/>
</dbReference>
<name>A0A1F5JIM3_9BACT</name>
<dbReference type="GO" id="GO:0008408">
    <property type="term" value="F:3'-5' exonuclease activity"/>
    <property type="evidence" value="ECO:0007669"/>
    <property type="project" value="InterPro"/>
</dbReference>
<dbReference type="Proteomes" id="UP000177555">
    <property type="component" value="Unassembled WGS sequence"/>
</dbReference>
<keyword evidence="3 9" id="KW-0963">Cytoplasm</keyword>
<dbReference type="InterPro" id="IPR001001">
    <property type="entry name" value="DNA_polIII_beta"/>
</dbReference>
<evidence type="ECO:0000256" key="9">
    <source>
        <dbReference type="PIRNR" id="PIRNR000804"/>
    </source>
</evidence>
<dbReference type="SMART" id="SM00480">
    <property type="entry name" value="POL3Bc"/>
    <property type="match status" value="1"/>
</dbReference>
<sequence>MKFTVLQQDLLPSLQAVARSIGIRSTLPVLDNILLSIEDPSAGRAGQRLKIAATNLEIGVIKYINVEVKSPGEITVPAKTLVELISGLGQNKVSFVSEAEVLTIESGKFKATVNGISAAEFPAIPLSSDKGISFPKEAFLTSAQILFASAVDEGRPVLTGILTDVSDGRLDFVATDGFRLAHRSLSLPKGKMQFRSLIPRRTFEELLRILSEEQVEEVNIATSQNQNQVVFSLGSTIVSSRLIEGQFPAWGKIIPQKIVARALVEKDELLKGVKLAAIFAKNETNVVVLTTKKGLLKLQSHAKEVGSQENEVEGEVEGEELQIAFNTKFLLDAISNAPSQQVMIEFSGSLSAALIKPIGVEGLEYIVMPVRLS</sequence>
<comment type="subunit">
    <text evidence="9">Forms a ring-shaped head-to-tail homodimer around DNA.</text>
</comment>
<dbReference type="GO" id="GO:0006271">
    <property type="term" value="P:DNA strand elongation involved in DNA replication"/>
    <property type="evidence" value="ECO:0007669"/>
    <property type="project" value="TreeGrafter"/>
</dbReference>
<evidence type="ECO:0000256" key="4">
    <source>
        <dbReference type="ARBA" id="ARBA00022679"/>
    </source>
</evidence>
<dbReference type="Gene3D" id="3.10.150.10">
    <property type="entry name" value="DNA Polymerase III, subunit A, domain 2"/>
    <property type="match status" value="1"/>
</dbReference>
<dbReference type="Pfam" id="PF02768">
    <property type="entry name" value="DNA_pol3_beta_3"/>
    <property type="match status" value="1"/>
</dbReference>
<organism evidence="13 14">
    <name type="scientific">Candidatus Daviesbacteria bacterium RIFCSPHIGHO2_01_FULL_40_11</name>
    <dbReference type="NCBI Taxonomy" id="1797762"/>
    <lineage>
        <taxon>Bacteria</taxon>
        <taxon>Candidatus Daviesiibacteriota</taxon>
    </lineage>
</organism>
<keyword evidence="4 9" id="KW-0808">Transferase</keyword>
<gene>
    <name evidence="13" type="ORF">A2867_05005</name>
</gene>
<dbReference type="InterPro" id="IPR046938">
    <property type="entry name" value="DNA_clamp_sf"/>
</dbReference>
<dbReference type="PANTHER" id="PTHR30478:SF0">
    <property type="entry name" value="BETA SLIDING CLAMP"/>
    <property type="match status" value="1"/>
</dbReference>
<evidence type="ECO:0000259" key="11">
    <source>
        <dbReference type="Pfam" id="PF02767"/>
    </source>
</evidence>
<dbReference type="CDD" id="cd00140">
    <property type="entry name" value="beta_clamp"/>
    <property type="match status" value="1"/>
</dbReference>
<evidence type="ECO:0000256" key="1">
    <source>
        <dbReference type="ARBA" id="ARBA00004496"/>
    </source>
</evidence>
<dbReference type="PIRSF" id="PIRSF000804">
    <property type="entry name" value="DNA_pol_III_b"/>
    <property type="match status" value="1"/>
</dbReference>
<dbReference type="SUPFAM" id="SSF55979">
    <property type="entry name" value="DNA clamp"/>
    <property type="match status" value="3"/>
</dbReference>
<evidence type="ECO:0000256" key="8">
    <source>
        <dbReference type="ARBA" id="ARBA00023125"/>
    </source>
</evidence>
<evidence type="ECO:0000256" key="2">
    <source>
        <dbReference type="ARBA" id="ARBA00010752"/>
    </source>
</evidence>
<evidence type="ECO:0000313" key="13">
    <source>
        <dbReference type="EMBL" id="OGE28340.1"/>
    </source>
</evidence>
<evidence type="ECO:0000259" key="12">
    <source>
        <dbReference type="Pfam" id="PF02768"/>
    </source>
</evidence>
<comment type="function">
    <text evidence="9">Confers DNA tethering and processivity to DNA polymerases and other proteins. Acts as a clamp, forming a ring around DNA (a reaction catalyzed by the clamp-loading complex) which diffuses in an ATP-independent manner freely and bidirectionally along dsDNA. Initially characterized for its ability to contact the catalytic subunit of DNA polymerase III (Pol III), a complex, multichain enzyme responsible for most of the replicative synthesis in bacteria; Pol III exhibits 3'-5' exonuclease proofreading activity. The beta chain is required for initiation of replication as well as for processivity of DNA replication.</text>
</comment>
<keyword evidence="6 9" id="KW-0235">DNA replication</keyword>
<feature type="domain" description="DNA polymerase III beta sliding clamp C-terminal" evidence="12">
    <location>
        <begin position="252"/>
        <end position="371"/>
    </location>
</feature>
<protein>
    <recommendedName>
        <fullName evidence="9">Beta sliding clamp</fullName>
    </recommendedName>
</protein>
<evidence type="ECO:0000259" key="10">
    <source>
        <dbReference type="Pfam" id="PF00712"/>
    </source>
</evidence>
<keyword evidence="7 9" id="KW-0239">DNA-directed DNA polymerase</keyword>
<keyword evidence="5 9" id="KW-0548">Nucleotidyltransferase</keyword>
<dbReference type="InterPro" id="IPR022635">
    <property type="entry name" value="DNA_polIII_beta_C"/>
</dbReference>